<evidence type="ECO:0000313" key="1">
    <source>
        <dbReference type="EMBL" id="KAL0921338.1"/>
    </source>
</evidence>
<dbReference type="Gene3D" id="2.60.110.10">
    <property type="entry name" value="Thaumatin"/>
    <property type="match status" value="1"/>
</dbReference>
<evidence type="ECO:0000313" key="2">
    <source>
        <dbReference type="Proteomes" id="UP001552299"/>
    </source>
</evidence>
<dbReference type="InterPro" id="IPR001938">
    <property type="entry name" value="Thaumatin"/>
</dbReference>
<reference evidence="1 2" key="1">
    <citation type="journal article" date="2024" name="Plant Biotechnol. J.">
        <title>Dendrobium thyrsiflorum genome and its molecular insights into genes involved in important horticultural traits.</title>
        <authorList>
            <person name="Chen B."/>
            <person name="Wang J.Y."/>
            <person name="Zheng P.J."/>
            <person name="Li K.L."/>
            <person name="Liang Y.M."/>
            <person name="Chen X.F."/>
            <person name="Zhang C."/>
            <person name="Zhao X."/>
            <person name="He X."/>
            <person name="Zhang G.Q."/>
            <person name="Liu Z.J."/>
            <person name="Xu Q."/>
        </authorList>
    </citation>
    <scope>NUCLEOTIDE SEQUENCE [LARGE SCALE GENOMIC DNA]</scope>
    <source>
        <strain evidence="1">GZMU011</strain>
    </source>
</reference>
<proteinExistence type="predicted"/>
<protein>
    <submittedName>
        <fullName evidence="1">Uncharacterized protein</fullName>
    </submittedName>
</protein>
<dbReference type="PROSITE" id="PS51367">
    <property type="entry name" value="THAUMATIN_2"/>
    <property type="match status" value="1"/>
</dbReference>
<organism evidence="1 2">
    <name type="scientific">Dendrobium thyrsiflorum</name>
    <name type="common">Pinecone-like raceme dendrobium</name>
    <name type="synonym">Orchid</name>
    <dbReference type="NCBI Taxonomy" id="117978"/>
    <lineage>
        <taxon>Eukaryota</taxon>
        <taxon>Viridiplantae</taxon>
        <taxon>Streptophyta</taxon>
        <taxon>Embryophyta</taxon>
        <taxon>Tracheophyta</taxon>
        <taxon>Spermatophyta</taxon>
        <taxon>Magnoliopsida</taxon>
        <taxon>Liliopsida</taxon>
        <taxon>Asparagales</taxon>
        <taxon>Orchidaceae</taxon>
        <taxon>Epidendroideae</taxon>
        <taxon>Malaxideae</taxon>
        <taxon>Dendrobiinae</taxon>
        <taxon>Dendrobium</taxon>
    </lineage>
</organism>
<accession>A0ABD0V9R9</accession>
<dbReference type="SUPFAM" id="SSF49870">
    <property type="entry name" value="Osmotin, thaumatin-like protein"/>
    <property type="match status" value="1"/>
</dbReference>
<dbReference type="InterPro" id="IPR037176">
    <property type="entry name" value="Osmotin/thaumatin-like_sf"/>
</dbReference>
<dbReference type="AlphaFoldDB" id="A0ABD0V9R9"/>
<keyword evidence="2" id="KW-1185">Reference proteome</keyword>
<name>A0ABD0V9R9_DENTH</name>
<dbReference type="EMBL" id="JANQDX010000007">
    <property type="protein sequence ID" value="KAL0921338.1"/>
    <property type="molecule type" value="Genomic_DNA"/>
</dbReference>
<sequence>MTCQPVVVFTSNPTKDDGLANRQDGQTGKRTVCSTNQSTSTFFYVIGDYGSSKIDCSDSDTTPPANLVEFTLNGSGGMDFYDVRLIDIYNLPMLVSPTSSTAYTGSNCTTTDCLVDLIGLYPQI</sequence>
<dbReference type="Pfam" id="PF00314">
    <property type="entry name" value="Thaumatin"/>
    <property type="match status" value="1"/>
</dbReference>
<dbReference type="Proteomes" id="UP001552299">
    <property type="component" value="Unassembled WGS sequence"/>
</dbReference>
<gene>
    <name evidence="1" type="ORF">M5K25_008401</name>
</gene>
<dbReference type="PANTHER" id="PTHR31048">
    <property type="entry name" value="OS03G0233200 PROTEIN"/>
    <property type="match status" value="1"/>
</dbReference>
<comment type="caution">
    <text evidence="1">The sequence shown here is derived from an EMBL/GenBank/DDBJ whole genome shotgun (WGS) entry which is preliminary data.</text>
</comment>